<evidence type="ECO:0000313" key="2">
    <source>
        <dbReference type="Proteomes" id="UP000326565"/>
    </source>
</evidence>
<evidence type="ECO:0000313" key="1">
    <source>
        <dbReference type="EMBL" id="KAB8075966.1"/>
    </source>
</evidence>
<gene>
    <name evidence="1" type="ORF">BDV29DRAFT_155202</name>
</gene>
<proteinExistence type="predicted"/>
<protein>
    <submittedName>
        <fullName evidence="1">Uncharacterized protein</fullName>
    </submittedName>
</protein>
<dbReference type="AlphaFoldDB" id="A0A5N5X5L9"/>
<keyword evidence="2" id="KW-1185">Reference proteome</keyword>
<reference evidence="1 2" key="1">
    <citation type="submission" date="2019-04" db="EMBL/GenBank/DDBJ databases">
        <title>Friends and foes A comparative genomics study of 23 Aspergillus species from section Flavi.</title>
        <authorList>
            <consortium name="DOE Joint Genome Institute"/>
            <person name="Kjaerbolling I."/>
            <person name="Vesth T."/>
            <person name="Frisvad J.C."/>
            <person name="Nybo J.L."/>
            <person name="Theobald S."/>
            <person name="Kildgaard S."/>
            <person name="Isbrandt T."/>
            <person name="Kuo A."/>
            <person name="Sato A."/>
            <person name="Lyhne E.K."/>
            <person name="Kogle M.E."/>
            <person name="Wiebenga A."/>
            <person name="Kun R.S."/>
            <person name="Lubbers R.J."/>
            <person name="Makela M.R."/>
            <person name="Barry K."/>
            <person name="Chovatia M."/>
            <person name="Clum A."/>
            <person name="Daum C."/>
            <person name="Haridas S."/>
            <person name="He G."/>
            <person name="LaButti K."/>
            <person name="Lipzen A."/>
            <person name="Mondo S."/>
            <person name="Riley R."/>
            <person name="Salamov A."/>
            <person name="Simmons B.A."/>
            <person name="Magnuson J.K."/>
            <person name="Henrissat B."/>
            <person name="Mortensen U.H."/>
            <person name="Larsen T.O."/>
            <person name="Devries R.P."/>
            <person name="Grigoriev I.V."/>
            <person name="Machida M."/>
            <person name="Baker S.E."/>
            <person name="Andersen M.R."/>
        </authorList>
    </citation>
    <scope>NUCLEOTIDE SEQUENCE [LARGE SCALE GENOMIC DNA]</scope>
    <source>
        <strain evidence="1 2">CBS 151.66</strain>
    </source>
</reference>
<sequence length="126" mass="13829">MSTRIVQMLETYRRRLHKETGKQQPLIKDSSFISAKEAMAASEIGLPFCHYLDPSVPKPTHPNHSVQTPARPKELAATDPLAAADWDGKLTSTGIGYLVTMDALGLFIGGENKSRAKIEKALKQLV</sequence>
<dbReference type="EMBL" id="ML732187">
    <property type="protein sequence ID" value="KAB8075966.1"/>
    <property type="molecule type" value="Genomic_DNA"/>
</dbReference>
<accession>A0A5N5X5L9</accession>
<dbReference type="Proteomes" id="UP000326565">
    <property type="component" value="Unassembled WGS sequence"/>
</dbReference>
<dbReference type="OrthoDB" id="1711136at2759"/>
<organism evidence="1 2">
    <name type="scientific">Aspergillus leporis</name>
    <dbReference type="NCBI Taxonomy" id="41062"/>
    <lineage>
        <taxon>Eukaryota</taxon>
        <taxon>Fungi</taxon>
        <taxon>Dikarya</taxon>
        <taxon>Ascomycota</taxon>
        <taxon>Pezizomycotina</taxon>
        <taxon>Eurotiomycetes</taxon>
        <taxon>Eurotiomycetidae</taxon>
        <taxon>Eurotiales</taxon>
        <taxon>Aspergillaceae</taxon>
        <taxon>Aspergillus</taxon>
        <taxon>Aspergillus subgen. Circumdati</taxon>
    </lineage>
</organism>
<name>A0A5N5X5L9_9EURO</name>